<proteinExistence type="predicted"/>
<accession>A0A5N4ABP6</accession>
<dbReference type="InParanoid" id="A0A5N4ABP6"/>
<gene>
    <name evidence="1" type="ORF">PPYR_11548</name>
</gene>
<evidence type="ECO:0000313" key="1">
    <source>
        <dbReference type="EMBL" id="KAB0794709.1"/>
    </source>
</evidence>
<protein>
    <submittedName>
        <fullName evidence="1">Uncharacterized protein</fullName>
    </submittedName>
</protein>
<name>A0A5N4ABP6_PHOPY</name>
<evidence type="ECO:0000313" key="2">
    <source>
        <dbReference type="Proteomes" id="UP000327044"/>
    </source>
</evidence>
<reference evidence="1 2" key="1">
    <citation type="journal article" date="2018" name="Elife">
        <title>Firefly genomes illuminate parallel origins of bioluminescence in beetles.</title>
        <authorList>
            <person name="Fallon T.R."/>
            <person name="Lower S.E."/>
            <person name="Chang C.H."/>
            <person name="Bessho-Uehara M."/>
            <person name="Martin G.J."/>
            <person name="Bewick A.J."/>
            <person name="Behringer M."/>
            <person name="Debat H.J."/>
            <person name="Wong I."/>
            <person name="Day J.C."/>
            <person name="Suvorov A."/>
            <person name="Silva C.J."/>
            <person name="Stanger-Hall K.F."/>
            <person name="Hall D.W."/>
            <person name="Schmitz R.J."/>
            <person name="Nelson D.R."/>
            <person name="Lewis S.M."/>
            <person name="Shigenobu S."/>
            <person name="Bybee S.M."/>
            <person name="Larracuente A.M."/>
            <person name="Oba Y."/>
            <person name="Weng J.K."/>
        </authorList>
    </citation>
    <scope>NUCLEOTIDE SEQUENCE [LARGE SCALE GENOMIC DNA]</scope>
    <source>
        <strain evidence="1">1611_PpyrPB1</strain>
        <tissue evidence="1">Whole body</tissue>
    </source>
</reference>
<comment type="caution">
    <text evidence="1">The sequence shown here is derived from an EMBL/GenBank/DDBJ whole genome shotgun (WGS) entry which is preliminary data.</text>
</comment>
<dbReference type="EMBL" id="VVIM01000008">
    <property type="protein sequence ID" value="KAB0794709.1"/>
    <property type="molecule type" value="Genomic_DNA"/>
</dbReference>
<dbReference type="AlphaFoldDB" id="A0A5N4ABP6"/>
<dbReference type="Proteomes" id="UP000327044">
    <property type="component" value="Unassembled WGS sequence"/>
</dbReference>
<sequence>MGVSLLEKLIRKRGTLMGVKARPTTQPSPKSRLSCEFELYLLPRQLKCLVNVVKVVLETRVGAERSNAVLRALLALKSYGHVLHSSVHLKYNNQRLEVNSYSYIL</sequence>
<organism evidence="1 2">
    <name type="scientific">Photinus pyralis</name>
    <name type="common">Common eastern firefly</name>
    <name type="synonym">Lampyris pyralis</name>
    <dbReference type="NCBI Taxonomy" id="7054"/>
    <lineage>
        <taxon>Eukaryota</taxon>
        <taxon>Metazoa</taxon>
        <taxon>Ecdysozoa</taxon>
        <taxon>Arthropoda</taxon>
        <taxon>Hexapoda</taxon>
        <taxon>Insecta</taxon>
        <taxon>Pterygota</taxon>
        <taxon>Neoptera</taxon>
        <taxon>Endopterygota</taxon>
        <taxon>Coleoptera</taxon>
        <taxon>Polyphaga</taxon>
        <taxon>Elateriformia</taxon>
        <taxon>Elateroidea</taxon>
        <taxon>Lampyridae</taxon>
        <taxon>Lampyrinae</taxon>
        <taxon>Photinus</taxon>
    </lineage>
</organism>
<keyword evidence="2" id="KW-1185">Reference proteome</keyword>